<feature type="region of interest" description="Disordered" evidence="1">
    <location>
        <begin position="1"/>
        <end position="24"/>
    </location>
</feature>
<organism evidence="2 3">
    <name type="scientific">Vibrio variabilis</name>
    <dbReference type="NCBI Taxonomy" id="990271"/>
    <lineage>
        <taxon>Bacteria</taxon>
        <taxon>Pseudomonadati</taxon>
        <taxon>Pseudomonadota</taxon>
        <taxon>Gammaproteobacteria</taxon>
        <taxon>Vibrionales</taxon>
        <taxon>Vibrionaceae</taxon>
        <taxon>Vibrio</taxon>
    </lineage>
</organism>
<gene>
    <name evidence="2" type="ORF">JCM19239_5301</name>
</gene>
<protein>
    <recommendedName>
        <fullName evidence="4">MFS transporter</fullName>
    </recommendedName>
</protein>
<evidence type="ECO:0000313" key="2">
    <source>
        <dbReference type="EMBL" id="GAL30384.1"/>
    </source>
</evidence>
<comment type="caution">
    <text evidence="2">The sequence shown here is derived from an EMBL/GenBank/DDBJ whole genome shotgun (WGS) entry which is preliminary data.</text>
</comment>
<reference evidence="3" key="1">
    <citation type="submission" date="2014-09" db="EMBL/GenBank/DDBJ databases">
        <title>Vibrio variabilis JCM 19239. (C206) whole genome shotgun sequence.</title>
        <authorList>
            <person name="Sawabe T."/>
            <person name="Meirelles P."/>
            <person name="Nakanishi M."/>
            <person name="Sayaka M."/>
            <person name="Hattori M."/>
            <person name="Ohkuma M."/>
        </authorList>
    </citation>
    <scope>NUCLEOTIDE SEQUENCE [LARGE SCALE GENOMIC DNA]</scope>
    <source>
        <strain evidence="3">JCM 19239</strain>
    </source>
</reference>
<accession>A0ABQ0JNQ9</accession>
<dbReference type="EMBL" id="BBMS01000093">
    <property type="protein sequence ID" value="GAL30384.1"/>
    <property type="molecule type" value="Genomic_DNA"/>
</dbReference>
<proteinExistence type="predicted"/>
<dbReference type="Proteomes" id="UP000029223">
    <property type="component" value="Unassembled WGS sequence"/>
</dbReference>
<evidence type="ECO:0008006" key="4">
    <source>
        <dbReference type="Google" id="ProtNLM"/>
    </source>
</evidence>
<evidence type="ECO:0000256" key="1">
    <source>
        <dbReference type="SAM" id="MobiDB-lite"/>
    </source>
</evidence>
<sequence>MISEFNSSILNNKSTGDDSQSDPLDERRSVQMILLIALAQLSVSPIVEVLTANLDGSM</sequence>
<keyword evidence="3" id="KW-1185">Reference proteome</keyword>
<feature type="compositionally biased region" description="Polar residues" evidence="1">
    <location>
        <begin position="1"/>
        <end position="22"/>
    </location>
</feature>
<reference evidence="3" key="2">
    <citation type="submission" date="2014-09" db="EMBL/GenBank/DDBJ databases">
        <authorList>
            <consortium name="NBRP consortium"/>
            <person name="Sawabe T."/>
            <person name="Meirelles P."/>
            <person name="Nakanishi M."/>
            <person name="Sayaka M."/>
            <person name="Hattori M."/>
            <person name="Ohkuma M."/>
        </authorList>
    </citation>
    <scope>NUCLEOTIDE SEQUENCE [LARGE SCALE GENOMIC DNA]</scope>
    <source>
        <strain evidence="3">JCM 19239</strain>
    </source>
</reference>
<evidence type="ECO:0000313" key="3">
    <source>
        <dbReference type="Proteomes" id="UP000029223"/>
    </source>
</evidence>
<name>A0ABQ0JNQ9_9VIBR</name>